<comment type="caution">
    <text evidence="2">The sequence shown here is derived from an EMBL/GenBank/DDBJ whole genome shotgun (WGS) entry which is preliminary data.</text>
</comment>
<dbReference type="VEuPathDB" id="FungiDB:SMAC_01657"/>
<organism evidence="2 3">
    <name type="scientific">Sordaria macrospora</name>
    <dbReference type="NCBI Taxonomy" id="5147"/>
    <lineage>
        <taxon>Eukaryota</taxon>
        <taxon>Fungi</taxon>
        <taxon>Dikarya</taxon>
        <taxon>Ascomycota</taxon>
        <taxon>Pezizomycotina</taxon>
        <taxon>Sordariomycetes</taxon>
        <taxon>Sordariomycetidae</taxon>
        <taxon>Sordariales</taxon>
        <taxon>Sordariaceae</taxon>
        <taxon>Sordaria</taxon>
    </lineage>
</organism>
<evidence type="ECO:0000256" key="1">
    <source>
        <dbReference type="SAM" id="MobiDB-lite"/>
    </source>
</evidence>
<protein>
    <submittedName>
        <fullName evidence="2">Uncharacterized protein</fullName>
    </submittedName>
</protein>
<evidence type="ECO:0000313" key="3">
    <source>
        <dbReference type="Proteomes" id="UP000433876"/>
    </source>
</evidence>
<reference evidence="2 3" key="1">
    <citation type="submission" date="2017-07" db="EMBL/GenBank/DDBJ databases">
        <title>Genome sequence of the Sordaria macrospora wild type strain R19027.</title>
        <authorList>
            <person name="Nowrousian M."/>
            <person name="Teichert I."/>
            <person name="Kueck U."/>
        </authorList>
    </citation>
    <scope>NUCLEOTIDE SEQUENCE [LARGE SCALE GENOMIC DNA]</scope>
    <source>
        <strain evidence="2 3">R19027</strain>
        <tissue evidence="2">Mycelium</tissue>
    </source>
</reference>
<gene>
    <name evidence="2" type="ORF">SMACR_01657</name>
</gene>
<dbReference type="AlphaFoldDB" id="A0A8S8ZDW2"/>
<feature type="region of interest" description="Disordered" evidence="1">
    <location>
        <begin position="93"/>
        <end position="115"/>
    </location>
</feature>
<accession>A0A8S8ZDW2</accession>
<dbReference type="Proteomes" id="UP000433876">
    <property type="component" value="Unassembled WGS sequence"/>
</dbReference>
<sequence length="327" mass="32580">MRLSSMQRMATGLSASPAQLATQQARGHSQNNVAAVVARGPSLATVAAKLVLLCAVGTGLVGGPLGVNGQTLTTATTAASAAVASAAPLDIATPTSTTTADHHKHGYSSDSAPASVSGSDVITSLVKPAAEPTTASVWVPGFMPHDLEELRGSIVSSDASMTAYTMFCAEIQPNCAMSGDAPFVFTEGPKSFKYTGVAEPTFSQEMHCSFNGTTSAVCAGTSSVGSRYVVNGVTGPASTTWTSTYSSSNITWAALTLATPGPLVGTTDIDGTAVASATGEDPDSILGSEGLFAPTGAPKNGAAAGLTERMALLGVAVAGVVGGMLMV</sequence>
<feature type="region of interest" description="Disordered" evidence="1">
    <location>
        <begin position="1"/>
        <end position="23"/>
    </location>
</feature>
<dbReference type="PANTHER" id="PTHR40640">
    <property type="entry name" value="ANCHORED GLYCOPROTEIN, PUTATIVE (AFU_ORTHOLOGUE AFUA_8G04860)-RELATED"/>
    <property type="match status" value="1"/>
</dbReference>
<dbReference type="PANTHER" id="PTHR40640:SF1">
    <property type="entry name" value="ANCHORED GLYCOPROTEIN, PUTATIVE (AFU_ORTHOLOGUE AFUA_8G04860)-RELATED"/>
    <property type="match status" value="1"/>
</dbReference>
<proteinExistence type="predicted"/>
<evidence type="ECO:0000313" key="2">
    <source>
        <dbReference type="EMBL" id="KAA8622116.1"/>
    </source>
</evidence>
<name>A0A8S8ZDW2_SORMA</name>
<dbReference type="EMBL" id="NMPR01000316">
    <property type="protein sequence ID" value="KAA8622116.1"/>
    <property type="molecule type" value="Genomic_DNA"/>
</dbReference>
<dbReference type="OMA" id="GWTVEMM"/>